<dbReference type="EMBL" id="RPFW01000001">
    <property type="protein sequence ID" value="TVZ06715.1"/>
    <property type="molecule type" value="Genomic_DNA"/>
</dbReference>
<feature type="region of interest" description="Disordered" evidence="1">
    <location>
        <begin position="18"/>
        <end position="81"/>
    </location>
</feature>
<organism evidence="3 4">
    <name type="scientific">Trebonia kvetii</name>
    <dbReference type="NCBI Taxonomy" id="2480626"/>
    <lineage>
        <taxon>Bacteria</taxon>
        <taxon>Bacillati</taxon>
        <taxon>Actinomycetota</taxon>
        <taxon>Actinomycetes</taxon>
        <taxon>Streptosporangiales</taxon>
        <taxon>Treboniaceae</taxon>
        <taxon>Trebonia</taxon>
    </lineage>
</organism>
<evidence type="ECO:0000313" key="4">
    <source>
        <dbReference type="Proteomes" id="UP000460272"/>
    </source>
</evidence>
<protein>
    <recommendedName>
        <fullName evidence="2">Phosphodiester glycosidase domain-containing protein</fullName>
    </recommendedName>
</protein>
<feature type="domain" description="Phosphodiester glycosidase" evidence="2">
    <location>
        <begin position="167"/>
        <end position="310"/>
    </location>
</feature>
<dbReference type="OrthoDB" id="141240at2"/>
<dbReference type="AlphaFoldDB" id="A0A6P2C887"/>
<proteinExistence type="predicted"/>
<dbReference type="InterPro" id="IPR018711">
    <property type="entry name" value="NAGPA"/>
</dbReference>
<dbReference type="Pfam" id="PF09992">
    <property type="entry name" value="NAGPA"/>
    <property type="match status" value="1"/>
</dbReference>
<sequence>MVLPVAAALTACSAVSLPSHRQPQRANGATSASSSAGRSTPAGAGRTTSGRTTSGRSRTTTSSGSTTIVRVATPGNPPLPAPAALRPFSGTPAYAGEGSWHPAGRLVAGRPAVYETLLVPPGGTRRAGIAWMDTSLLSARLYSGSMSPGGGPYKYTAPVTRAAAASLVAAFNGGFKMADAHGGYYTEGLMIRPLVRGDASLVIYANGSITVGAWGSDVTMTPTVVAVRQNLYPLVVHGKPTARAFTRTWHVWGGTCPCGAGEHGTRYQWRSGVGVTADGALVYVVGKHLTPPQVAELLVRAGVVRGMELDINPSWPVFATFKPATPDGLAAPYNGAKLTDTSRGPKTFFDPAYARDFITMSARPARGSR</sequence>
<keyword evidence="4" id="KW-1185">Reference proteome</keyword>
<gene>
    <name evidence="3" type="ORF">EAS64_04925</name>
</gene>
<evidence type="ECO:0000256" key="1">
    <source>
        <dbReference type="SAM" id="MobiDB-lite"/>
    </source>
</evidence>
<reference evidence="3 4" key="1">
    <citation type="submission" date="2018-11" db="EMBL/GenBank/DDBJ databases">
        <title>Trebonia kvetii gen.nov., sp.nov., a novel acidophilic actinobacterium, and proposal of the new actinobacterial family Treboniaceae fam. nov.</title>
        <authorList>
            <person name="Rapoport D."/>
            <person name="Sagova-Mareckova M."/>
            <person name="Sedlacek I."/>
            <person name="Provaznik J."/>
            <person name="Kralova S."/>
            <person name="Pavlinic D."/>
            <person name="Benes V."/>
            <person name="Kopecky J."/>
        </authorList>
    </citation>
    <scope>NUCLEOTIDE SEQUENCE [LARGE SCALE GENOMIC DNA]</scope>
    <source>
        <strain evidence="3 4">15Tr583</strain>
    </source>
</reference>
<evidence type="ECO:0000259" key="2">
    <source>
        <dbReference type="Pfam" id="PF09992"/>
    </source>
</evidence>
<evidence type="ECO:0000313" key="3">
    <source>
        <dbReference type="EMBL" id="TVZ06715.1"/>
    </source>
</evidence>
<accession>A0A6P2C887</accession>
<comment type="caution">
    <text evidence="3">The sequence shown here is derived from an EMBL/GenBank/DDBJ whole genome shotgun (WGS) entry which is preliminary data.</text>
</comment>
<dbReference type="Proteomes" id="UP000460272">
    <property type="component" value="Unassembled WGS sequence"/>
</dbReference>
<feature type="compositionally biased region" description="Low complexity" evidence="1">
    <location>
        <begin position="28"/>
        <end position="67"/>
    </location>
</feature>
<name>A0A6P2C887_9ACTN</name>